<comment type="caution">
    <text evidence="1">The sequence shown here is derived from an EMBL/GenBank/DDBJ whole genome shotgun (WGS) entry which is preliminary data.</text>
</comment>
<keyword evidence="2" id="KW-1185">Reference proteome</keyword>
<dbReference type="EMBL" id="MU865296">
    <property type="protein sequence ID" value="KAK4230844.1"/>
    <property type="molecule type" value="Genomic_DNA"/>
</dbReference>
<dbReference type="AlphaFoldDB" id="A0AAN7BWB2"/>
<protein>
    <submittedName>
        <fullName evidence="1">Uncharacterized protein</fullName>
    </submittedName>
</protein>
<proteinExistence type="predicted"/>
<gene>
    <name evidence="1" type="ORF">QBC38DRAFT_9543</name>
</gene>
<sequence length="213" mass="24577">MILYKFILAVCIPHLNPAYWCLSNAETCGRGPEMSWFWLNGTHIPRFFHLWLARKLVVLLFSLFVCEQLDCLAVKEREKKRNFLQYPFGFGSCINLGDNTHDYYSIFRLLGYINKQKSLDGDIPNLLFTGNKIASNTQWFVPSQSFKQPHHLAPMPILITQTHDGITFFTHLFSPVPLKCFAGNVVLFASHRHPNPRAMRNVHSGPKCLPERK</sequence>
<reference evidence="1" key="2">
    <citation type="submission" date="2023-05" db="EMBL/GenBank/DDBJ databases">
        <authorList>
            <consortium name="Lawrence Berkeley National Laboratory"/>
            <person name="Steindorff A."/>
            <person name="Hensen N."/>
            <person name="Bonometti L."/>
            <person name="Westerberg I."/>
            <person name="Brannstrom I.O."/>
            <person name="Guillou S."/>
            <person name="Cros-Aarteil S."/>
            <person name="Calhoun S."/>
            <person name="Haridas S."/>
            <person name="Kuo A."/>
            <person name="Mondo S."/>
            <person name="Pangilinan J."/>
            <person name="Riley R."/>
            <person name="Labutti K."/>
            <person name="Andreopoulos B."/>
            <person name="Lipzen A."/>
            <person name="Chen C."/>
            <person name="Yanf M."/>
            <person name="Daum C."/>
            <person name="Ng V."/>
            <person name="Clum A."/>
            <person name="Ohm R."/>
            <person name="Martin F."/>
            <person name="Silar P."/>
            <person name="Natvig D."/>
            <person name="Lalanne C."/>
            <person name="Gautier V."/>
            <person name="Ament-Velasquez S.L."/>
            <person name="Kruys A."/>
            <person name="Hutchinson M.I."/>
            <person name="Powell A.J."/>
            <person name="Barry K."/>
            <person name="Miller A.N."/>
            <person name="Grigoriev I.V."/>
            <person name="Debuchy R."/>
            <person name="Gladieux P."/>
            <person name="Thoren M.H."/>
            <person name="Johannesson H."/>
        </authorList>
    </citation>
    <scope>NUCLEOTIDE SEQUENCE</scope>
    <source>
        <strain evidence="1">CBS 990.96</strain>
    </source>
</reference>
<evidence type="ECO:0000313" key="2">
    <source>
        <dbReference type="Proteomes" id="UP001301958"/>
    </source>
</evidence>
<evidence type="ECO:0000313" key="1">
    <source>
        <dbReference type="EMBL" id="KAK4230844.1"/>
    </source>
</evidence>
<organism evidence="1 2">
    <name type="scientific">Podospora fimiseda</name>
    <dbReference type="NCBI Taxonomy" id="252190"/>
    <lineage>
        <taxon>Eukaryota</taxon>
        <taxon>Fungi</taxon>
        <taxon>Dikarya</taxon>
        <taxon>Ascomycota</taxon>
        <taxon>Pezizomycotina</taxon>
        <taxon>Sordariomycetes</taxon>
        <taxon>Sordariomycetidae</taxon>
        <taxon>Sordariales</taxon>
        <taxon>Podosporaceae</taxon>
        <taxon>Podospora</taxon>
    </lineage>
</organism>
<name>A0AAN7BWB2_9PEZI</name>
<reference evidence="1" key="1">
    <citation type="journal article" date="2023" name="Mol. Phylogenet. Evol.">
        <title>Genome-scale phylogeny and comparative genomics of the fungal order Sordariales.</title>
        <authorList>
            <person name="Hensen N."/>
            <person name="Bonometti L."/>
            <person name="Westerberg I."/>
            <person name="Brannstrom I.O."/>
            <person name="Guillou S."/>
            <person name="Cros-Aarteil S."/>
            <person name="Calhoun S."/>
            <person name="Haridas S."/>
            <person name="Kuo A."/>
            <person name="Mondo S."/>
            <person name="Pangilinan J."/>
            <person name="Riley R."/>
            <person name="LaButti K."/>
            <person name="Andreopoulos B."/>
            <person name="Lipzen A."/>
            <person name="Chen C."/>
            <person name="Yan M."/>
            <person name="Daum C."/>
            <person name="Ng V."/>
            <person name="Clum A."/>
            <person name="Steindorff A."/>
            <person name="Ohm R.A."/>
            <person name="Martin F."/>
            <person name="Silar P."/>
            <person name="Natvig D.O."/>
            <person name="Lalanne C."/>
            <person name="Gautier V."/>
            <person name="Ament-Velasquez S.L."/>
            <person name="Kruys A."/>
            <person name="Hutchinson M.I."/>
            <person name="Powell A.J."/>
            <person name="Barry K."/>
            <person name="Miller A.N."/>
            <person name="Grigoriev I.V."/>
            <person name="Debuchy R."/>
            <person name="Gladieux P."/>
            <person name="Hiltunen Thoren M."/>
            <person name="Johannesson H."/>
        </authorList>
    </citation>
    <scope>NUCLEOTIDE SEQUENCE</scope>
    <source>
        <strain evidence="1">CBS 990.96</strain>
    </source>
</reference>
<accession>A0AAN7BWB2</accession>
<dbReference type="Proteomes" id="UP001301958">
    <property type="component" value="Unassembled WGS sequence"/>
</dbReference>